<feature type="compositionally biased region" description="Polar residues" evidence="1">
    <location>
        <begin position="60"/>
        <end position="72"/>
    </location>
</feature>
<dbReference type="EMBL" id="JAUIQD010000001">
    <property type="protein sequence ID" value="KAK3364513.1"/>
    <property type="molecule type" value="Genomic_DNA"/>
</dbReference>
<comment type="caution">
    <text evidence="2">The sequence shown here is derived from an EMBL/GenBank/DDBJ whole genome shotgun (WGS) entry which is preliminary data.</text>
</comment>
<accession>A0AAJ0HXJ4</accession>
<name>A0AAJ0HXJ4_9PEZI</name>
<evidence type="ECO:0000256" key="1">
    <source>
        <dbReference type="SAM" id="MobiDB-lite"/>
    </source>
</evidence>
<reference evidence="2" key="1">
    <citation type="journal article" date="2023" name="Mol. Phylogenet. Evol.">
        <title>Genome-scale phylogeny and comparative genomics of the fungal order Sordariales.</title>
        <authorList>
            <person name="Hensen N."/>
            <person name="Bonometti L."/>
            <person name="Westerberg I."/>
            <person name="Brannstrom I.O."/>
            <person name="Guillou S."/>
            <person name="Cros-Aarteil S."/>
            <person name="Calhoun S."/>
            <person name="Haridas S."/>
            <person name="Kuo A."/>
            <person name="Mondo S."/>
            <person name="Pangilinan J."/>
            <person name="Riley R."/>
            <person name="LaButti K."/>
            <person name="Andreopoulos B."/>
            <person name="Lipzen A."/>
            <person name="Chen C."/>
            <person name="Yan M."/>
            <person name="Daum C."/>
            <person name="Ng V."/>
            <person name="Clum A."/>
            <person name="Steindorff A."/>
            <person name="Ohm R.A."/>
            <person name="Martin F."/>
            <person name="Silar P."/>
            <person name="Natvig D.O."/>
            <person name="Lalanne C."/>
            <person name="Gautier V."/>
            <person name="Ament-Velasquez S.L."/>
            <person name="Kruys A."/>
            <person name="Hutchinson M.I."/>
            <person name="Powell A.J."/>
            <person name="Barry K."/>
            <person name="Miller A.N."/>
            <person name="Grigoriev I.V."/>
            <person name="Debuchy R."/>
            <person name="Gladieux P."/>
            <person name="Hiltunen Thoren M."/>
            <person name="Johannesson H."/>
        </authorList>
    </citation>
    <scope>NUCLEOTIDE SEQUENCE</scope>
    <source>
        <strain evidence="2">CBS 955.72</strain>
    </source>
</reference>
<gene>
    <name evidence="2" type="ORF">B0T25DRAFT_530412</name>
</gene>
<evidence type="ECO:0000313" key="3">
    <source>
        <dbReference type="Proteomes" id="UP001275084"/>
    </source>
</evidence>
<keyword evidence="3" id="KW-1185">Reference proteome</keyword>
<evidence type="ECO:0000313" key="2">
    <source>
        <dbReference type="EMBL" id="KAK3364513.1"/>
    </source>
</evidence>
<dbReference type="Gene3D" id="2.160.20.10">
    <property type="entry name" value="Single-stranded right-handed beta-helix, Pectin lyase-like"/>
    <property type="match status" value="1"/>
</dbReference>
<dbReference type="InterPro" id="IPR012334">
    <property type="entry name" value="Pectin_lyas_fold"/>
</dbReference>
<sequence length="72" mass="8131">MLMYITPKASGFFDNMWLWVADHIIDDEDLTNNNSFMMVVFTAPAASSSRARRPLGSTALRPSTSSEHNVFY</sequence>
<reference evidence="2" key="2">
    <citation type="submission" date="2023-06" db="EMBL/GenBank/DDBJ databases">
        <authorList>
            <consortium name="Lawrence Berkeley National Laboratory"/>
            <person name="Haridas S."/>
            <person name="Hensen N."/>
            <person name="Bonometti L."/>
            <person name="Westerberg I."/>
            <person name="Brannstrom I.O."/>
            <person name="Guillou S."/>
            <person name="Cros-Aarteil S."/>
            <person name="Calhoun S."/>
            <person name="Kuo A."/>
            <person name="Mondo S."/>
            <person name="Pangilinan J."/>
            <person name="Riley R."/>
            <person name="Labutti K."/>
            <person name="Andreopoulos B."/>
            <person name="Lipzen A."/>
            <person name="Chen C."/>
            <person name="Yanf M."/>
            <person name="Daum C."/>
            <person name="Ng V."/>
            <person name="Clum A."/>
            <person name="Steindorff A."/>
            <person name="Ohm R."/>
            <person name="Martin F."/>
            <person name="Silar P."/>
            <person name="Natvig D."/>
            <person name="Lalanne C."/>
            <person name="Gautier V."/>
            <person name="Ament-Velasquez S.L."/>
            <person name="Kruys A."/>
            <person name="Hutchinson M.I."/>
            <person name="Powell A.J."/>
            <person name="Barry K."/>
            <person name="Miller A.N."/>
            <person name="Grigoriev I.V."/>
            <person name="Debuchy R."/>
            <person name="Gladieux P."/>
            <person name="Thoren M.H."/>
            <person name="Johannesson H."/>
        </authorList>
    </citation>
    <scope>NUCLEOTIDE SEQUENCE</scope>
    <source>
        <strain evidence="2">CBS 955.72</strain>
    </source>
</reference>
<proteinExistence type="predicted"/>
<feature type="region of interest" description="Disordered" evidence="1">
    <location>
        <begin position="52"/>
        <end position="72"/>
    </location>
</feature>
<dbReference type="Proteomes" id="UP001275084">
    <property type="component" value="Unassembled WGS sequence"/>
</dbReference>
<dbReference type="AlphaFoldDB" id="A0AAJ0HXJ4"/>
<protein>
    <submittedName>
        <fullName evidence="2">Uncharacterized protein</fullName>
    </submittedName>
</protein>
<organism evidence="2 3">
    <name type="scientific">Lasiosphaeria hispida</name>
    <dbReference type="NCBI Taxonomy" id="260671"/>
    <lineage>
        <taxon>Eukaryota</taxon>
        <taxon>Fungi</taxon>
        <taxon>Dikarya</taxon>
        <taxon>Ascomycota</taxon>
        <taxon>Pezizomycotina</taxon>
        <taxon>Sordariomycetes</taxon>
        <taxon>Sordariomycetidae</taxon>
        <taxon>Sordariales</taxon>
        <taxon>Lasiosphaeriaceae</taxon>
        <taxon>Lasiosphaeria</taxon>
    </lineage>
</organism>